<keyword evidence="3" id="KW-0808">Transferase</keyword>
<proteinExistence type="inferred from homology"/>
<dbReference type="RefSeq" id="XP_018069840.1">
    <property type="nucleotide sequence ID" value="XM_018220033.1"/>
</dbReference>
<evidence type="ECO:0000256" key="1">
    <source>
        <dbReference type="ARBA" id="ARBA00023604"/>
    </source>
</evidence>
<feature type="region of interest" description="Disordered" evidence="2">
    <location>
        <begin position="247"/>
        <end position="267"/>
    </location>
</feature>
<dbReference type="EMBL" id="KQ947418">
    <property type="protein sequence ID" value="KUJ15485.1"/>
    <property type="molecule type" value="Genomic_DNA"/>
</dbReference>
<dbReference type="NCBIfam" id="NF041278">
    <property type="entry name" value="CmcJ_NvfI_EfuI"/>
    <property type="match status" value="1"/>
</dbReference>
<accession>A0A194X5N0</accession>
<dbReference type="InterPro" id="IPR044053">
    <property type="entry name" value="AsaB-like"/>
</dbReference>
<dbReference type="PANTHER" id="PTHR34598">
    <property type="entry name" value="BLL6449 PROTEIN"/>
    <property type="match status" value="1"/>
</dbReference>
<comment type="similarity">
    <text evidence="1">Belongs to the asaB hydroxylase/desaturase family.</text>
</comment>
<name>A0A194X5N0_MOLSC</name>
<evidence type="ECO:0000313" key="4">
    <source>
        <dbReference type="Proteomes" id="UP000070700"/>
    </source>
</evidence>
<dbReference type="GO" id="GO:0008168">
    <property type="term" value="F:methyltransferase activity"/>
    <property type="evidence" value="ECO:0007669"/>
    <property type="project" value="UniProtKB-KW"/>
</dbReference>
<dbReference type="InParanoid" id="A0A194X5N0"/>
<evidence type="ECO:0000313" key="3">
    <source>
        <dbReference type="EMBL" id="KUJ15485.1"/>
    </source>
</evidence>
<evidence type="ECO:0000256" key="2">
    <source>
        <dbReference type="SAM" id="MobiDB-lite"/>
    </source>
</evidence>
<reference evidence="3 4" key="1">
    <citation type="submission" date="2015-10" db="EMBL/GenBank/DDBJ databases">
        <title>Full genome of DAOMC 229536 Phialocephala scopiformis, a fungal endophyte of spruce producing the potent anti-insectan compound rugulosin.</title>
        <authorList>
            <consortium name="DOE Joint Genome Institute"/>
            <person name="Walker A.K."/>
            <person name="Frasz S.L."/>
            <person name="Seifert K.A."/>
            <person name="Miller J.D."/>
            <person name="Mondo S.J."/>
            <person name="Labutti K."/>
            <person name="Lipzen A."/>
            <person name="Dockter R."/>
            <person name="Kennedy M."/>
            <person name="Grigoriev I.V."/>
            <person name="Spatafora J.W."/>
        </authorList>
    </citation>
    <scope>NUCLEOTIDE SEQUENCE [LARGE SCALE GENOMIC DNA]</scope>
    <source>
        <strain evidence="3 4">CBS 120377</strain>
    </source>
</reference>
<gene>
    <name evidence="3" type="ORF">LY89DRAFT_735591</name>
</gene>
<dbReference type="AlphaFoldDB" id="A0A194X5N0"/>
<dbReference type="GeneID" id="28829759"/>
<keyword evidence="4" id="KW-1185">Reference proteome</keyword>
<dbReference type="PANTHER" id="PTHR34598:SF3">
    <property type="entry name" value="OXIDOREDUCTASE AN1597"/>
    <property type="match status" value="1"/>
</dbReference>
<dbReference type="GO" id="GO:0032259">
    <property type="term" value="P:methylation"/>
    <property type="evidence" value="ECO:0007669"/>
    <property type="project" value="UniProtKB-KW"/>
</dbReference>
<dbReference type="OrthoDB" id="412788at2759"/>
<dbReference type="KEGG" id="psco:LY89DRAFT_735591"/>
<protein>
    <submittedName>
        <fullName evidence="3">Methyltransferase</fullName>
    </submittedName>
</protein>
<sequence length="285" mass="32906">MAPPEDLSVKAPIYFLSRNPIYETTKPYTLRYRPSEASQIPQTNVERELHELVFHDLRLAHGLEYETCGFQVVSLESEMKYEEYDDEEKVERFHGKEVGEAVRVALGARGVDVVDYVIRRRDPSWPIATGETYRSQQPASAAHIDHTYEEGCRIVRDIYGEKADVVLQGRWQCVNVWHPLQGPLVDWPLAVCDASTVDFDNDTMAGDVVDREAVFENTQVHFNFDQKWYYLPYQLPSELLIFKNADSEEKDGSTQGSPHASFDNPRTTDADLRRESVEFRILVRW</sequence>
<dbReference type="GO" id="GO:0016491">
    <property type="term" value="F:oxidoreductase activity"/>
    <property type="evidence" value="ECO:0007669"/>
    <property type="project" value="InterPro"/>
</dbReference>
<dbReference type="Proteomes" id="UP000070700">
    <property type="component" value="Unassembled WGS sequence"/>
</dbReference>
<organism evidence="3 4">
    <name type="scientific">Mollisia scopiformis</name>
    <name type="common">Conifer needle endophyte fungus</name>
    <name type="synonym">Phialocephala scopiformis</name>
    <dbReference type="NCBI Taxonomy" id="149040"/>
    <lineage>
        <taxon>Eukaryota</taxon>
        <taxon>Fungi</taxon>
        <taxon>Dikarya</taxon>
        <taxon>Ascomycota</taxon>
        <taxon>Pezizomycotina</taxon>
        <taxon>Leotiomycetes</taxon>
        <taxon>Helotiales</taxon>
        <taxon>Mollisiaceae</taxon>
        <taxon>Mollisia</taxon>
    </lineage>
</organism>
<keyword evidence="3" id="KW-0489">Methyltransferase</keyword>